<protein>
    <submittedName>
        <fullName evidence="1">Uncharacterized protein</fullName>
    </submittedName>
</protein>
<proteinExistence type="predicted"/>
<gene>
    <name evidence="1" type="ORF">Athai_42440</name>
</gene>
<dbReference type="Proteomes" id="UP000611640">
    <property type="component" value="Chromosome"/>
</dbReference>
<reference evidence="1 2" key="1">
    <citation type="submission" date="2020-08" db="EMBL/GenBank/DDBJ databases">
        <title>Whole genome shotgun sequence of Actinocatenispora thailandica NBRC 105041.</title>
        <authorList>
            <person name="Komaki H."/>
            <person name="Tamura T."/>
        </authorList>
    </citation>
    <scope>NUCLEOTIDE SEQUENCE [LARGE SCALE GENOMIC DNA]</scope>
    <source>
        <strain evidence="1 2">NBRC 105041</strain>
    </source>
</reference>
<sequence length="412" mass="44222">MGGGLARRGGSMQDRFGAELLDRFRASRGVTDSWYSAERFAIGYRRSAGGVVSWAFLGTLYAECAGLAGDRRDAMLARYVARMTEPVSVPTRWAEAAPLLRPLLYGTARGRWVPGAPRRPEAELLRRPALPLLDEVVVVDLPTTIGYVSTDLVASWGVSAGEVFATAAANLAAVPGDRAAGQPSGAPALLRFVDDGSSYWVSRLLLDGWLASFEARLGARPVAFAPDRDCLLIVADGPQLADVFDLVAAEFRGATRPVSPAGYTVDDAGRVVPYQPPPGHPAHLAAMRADRWLAAEAYDVQADLLRAHWPVARQVSVASYLLAEPVDGAAPSVSTWRQDVATLLPETDQVALVSADRRQSWLVGWDELVRAVAPLRVPGLAPPRFRVQQWPQGEQLRALLAGAAHQTDGAHG</sequence>
<keyword evidence="2" id="KW-1185">Reference proteome</keyword>
<accession>A0A7R7HYK2</accession>
<name>A0A7R7HYK2_9ACTN</name>
<organism evidence="1 2">
    <name type="scientific">Actinocatenispora thailandica</name>
    <dbReference type="NCBI Taxonomy" id="227318"/>
    <lineage>
        <taxon>Bacteria</taxon>
        <taxon>Bacillati</taxon>
        <taxon>Actinomycetota</taxon>
        <taxon>Actinomycetes</taxon>
        <taxon>Micromonosporales</taxon>
        <taxon>Micromonosporaceae</taxon>
        <taxon>Actinocatenispora</taxon>
    </lineage>
</organism>
<evidence type="ECO:0000313" key="2">
    <source>
        <dbReference type="Proteomes" id="UP000611640"/>
    </source>
</evidence>
<evidence type="ECO:0000313" key="1">
    <source>
        <dbReference type="EMBL" id="BCJ36741.1"/>
    </source>
</evidence>
<dbReference type="AlphaFoldDB" id="A0A7R7HYK2"/>
<dbReference type="KEGG" id="atl:Athai_42440"/>
<dbReference type="EMBL" id="AP023355">
    <property type="protein sequence ID" value="BCJ36741.1"/>
    <property type="molecule type" value="Genomic_DNA"/>
</dbReference>